<comment type="caution">
    <text evidence="2">The sequence shown here is derived from an EMBL/GenBank/DDBJ whole genome shotgun (WGS) entry which is preliminary data.</text>
</comment>
<evidence type="ECO:0000313" key="3">
    <source>
        <dbReference type="Proteomes" id="UP001207742"/>
    </source>
</evidence>
<keyword evidence="3" id="KW-1185">Reference proteome</keyword>
<evidence type="ECO:0000256" key="1">
    <source>
        <dbReference type="SAM" id="Coils"/>
    </source>
</evidence>
<keyword evidence="1" id="KW-0175">Coiled coil</keyword>
<proteinExistence type="predicted"/>
<evidence type="ECO:0000313" key="2">
    <source>
        <dbReference type="EMBL" id="MCW3485745.1"/>
    </source>
</evidence>
<name>A0ABT3IP42_9BACT</name>
<accession>A0ABT3IP42</accession>
<sequence>MATNKDTVQQYIDRLLQEYTEAARELTNAKAEELKKQGELDKNKKWAGVLSNMFSLISETNRLGVIYMGTLERTRKQNEKLGHNASLSVDAIKILLCETRKVLDCTEVFKGLIKTLSDRIDCKIPSKGTNSIMAVLAALKTAVEEALTAVKEVVNALLAVYHLEEELLEQIAGERGLLYQVTGMYILLTDGVKPDLEACASCHPRKKPIFPMDANTCDFYTHTKEEYERVIALLKEIQRELDLASCRREFAQAKNDALKNAYDAAIAAKSCDTKK</sequence>
<dbReference type="EMBL" id="JAPDNS010000002">
    <property type="protein sequence ID" value="MCW3485745.1"/>
    <property type="molecule type" value="Genomic_DNA"/>
</dbReference>
<gene>
    <name evidence="2" type="ORF">OL497_17705</name>
</gene>
<protein>
    <submittedName>
        <fullName evidence="2">Uncharacterized protein</fullName>
    </submittedName>
</protein>
<organism evidence="2 3">
    <name type="scientific">Chitinophaga nivalis</name>
    <dbReference type="NCBI Taxonomy" id="2991709"/>
    <lineage>
        <taxon>Bacteria</taxon>
        <taxon>Pseudomonadati</taxon>
        <taxon>Bacteroidota</taxon>
        <taxon>Chitinophagia</taxon>
        <taxon>Chitinophagales</taxon>
        <taxon>Chitinophagaceae</taxon>
        <taxon>Chitinophaga</taxon>
    </lineage>
</organism>
<reference evidence="2 3" key="1">
    <citation type="submission" date="2022-10" db="EMBL/GenBank/DDBJ databases">
        <title>Chitinophaga nivalis PC15 sp. nov., isolated from Pyeongchang county, South Korea.</title>
        <authorList>
            <person name="Trinh H.N."/>
        </authorList>
    </citation>
    <scope>NUCLEOTIDE SEQUENCE [LARGE SCALE GENOMIC DNA]</scope>
    <source>
        <strain evidence="2 3">PC14</strain>
    </source>
</reference>
<feature type="coiled-coil region" evidence="1">
    <location>
        <begin position="220"/>
        <end position="268"/>
    </location>
</feature>
<dbReference type="Proteomes" id="UP001207742">
    <property type="component" value="Unassembled WGS sequence"/>
</dbReference>
<dbReference type="RefSeq" id="WP_264732484.1">
    <property type="nucleotide sequence ID" value="NZ_JAPDNR010000001.1"/>
</dbReference>